<dbReference type="NCBIfam" id="TIGR03967">
    <property type="entry name" value="mycofact_MftB"/>
    <property type="match status" value="1"/>
</dbReference>
<reference evidence="2 3" key="1">
    <citation type="submission" date="2020-02" db="EMBL/GenBank/DDBJ databases">
        <title>Geodermatophilus sabuli CPCC 205279 I12A-02694.</title>
        <authorList>
            <person name="Jiang Z."/>
        </authorList>
    </citation>
    <scope>NUCLEOTIDE SEQUENCE [LARGE SCALE GENOMIC DNA]</scope>
    <source>
        <strain evidence="2 3">I12A-02694</strain>
    </source>
</reference>
<evidence type="ECO:0000256" key="1">
    <source>
        <dbReference type="SAM" id="MobiDB-lite"/>
    </source>
</evidence>
<proteinExistence type="predicted"/>
<accession>A0A7K3W401</accession>
<name>A0A7K3W401_9ACTN</name>
<feature type="region of interest" description="Disordered" evidence="1">
    <location>
        <begin position="115"/>
        <end position="141"/>
    </location>
</feature>
<sequence length="141" mass="14740">MRGVLIDAPAAAPVTPMGDTGAAPPSGAPPAFDPSLPWRRSRSVALRPEPFGALVYHFGNRKLSFLKSKTLVAVVEALAEHPSALATLTACGVPEAQRPAYVKALADLARSAMIEARTSLPPTPREPAEGPGRQADQPETP</sequence>
<dbReference type="Proteomes" id="UP000470246">
    <property type="component" value="Unassembled WGS sequence"/>
</dbReference>
<evidence type="ECO:0000313" key="2">
    <source>
        <dbReference type="EMBL" id="NEK59616.1"/>
    </source>
</evidence>
<feature type="region of interest" description="Disordered" evidence="1">
    <location>
        <begin position="15"/>
        <end position="35"/>
    </location>
</feature>
<dbReference type="AlphaFoldDB" id="A0A7K3W401"/>
<protein>
    <submittedName>
        <fullName evidence="2">Mycofactocin biosynthesis chaperone MftB</fullName>
    </submittedName>
</protein>
<dbReference type="Pfam" id="PF26520">
    <property type="entry name" value="MftB_chaperone"/>
    <property type="match status" value="1"/>
</dbReference>
<keyword evidence="3" id="KW-1185">Reference proteome</keyword>
<comment type="caution">
    <text evidence="2">The sequence shown here is derived from an EMBL/GenBank/DDBJ whole genome shotgun (WGS) entry which is preliminary data.</text>
</comment>
<dbReference type="InterPro" id="IPR023850">
    <property type="entry name" value="MftB"/>
</dbReference>
<evidence type="ECO:0000313" key="3">
    <source>
        <dbReference type="Proteomes" id="UP000470246"/>
    </source>
</evidence>
<organism evidence="2 3">
    <name type="scientific">Geodermatophilus sabuli</name>
    <dbReference type="NCBI Taxonomy" id="1564158"/>
    <lineage>
        <taxon>Bacteria</taxon>
        <taxon>Bacillati</taxon>
        <taxon>Actinomycetota</taxon>
        <taxon>Actinomycetes</taxon>
        <taxon>Geodermatophilales</taxon>
        <taxon>Geodermatophilaceae</taxon>
        <taxon>Geodermatophilus</taxon>
    </lineage>
</organism>
<gene>
    <name evidence="2" type="primary">mftB</name>
    <name evidence="2" type="ORF">GCU56_17300</name>
</gene>
<dbReference type="EMBL" id="JAAGWF010000019">
    <property type="protein sequence ID" value="NEK59616.1"/>
    <property type="molecule type" value="Genomic_DNA"/>
</dbReference>